<feature type="compositionally biased region" description="Basic and acidic residues" evidence="1">
    <location>
        <begin position="160"/>
        <end position="172"/>
    </location>
</feature>
<feature type="region of interest" description="Disordered" evidence="1">
    <location>
        <begin position="268"/>
        <end position="396"/>
    </location>
</feature>
<accession>A0A9W8ZD84</accession>
<reference evidence="2" key="1">
    <citation type="submission" date="2022-10" db="EMBL/GenBank/DDBJ databases">
        <title>Tapping the CABI collections for fungal endophytes: first genome assemblies for Collariella, Neodidymelliopsis, Ascochyta clinopodiicola, Didymella pomorum, Didymosphaeria variabile, Neocosmospora piperis and Neocucurbitaria cava.</title>
        <authorList>
            <person name="Hill R."/>
        </authorList>
    </citation>
    <scope>NUCLEOTIDE SEQUENCE</scope>
    <source>
        <strain evidence="2">IMI 355091</strain>
    </source>
</reference>
<dbReference type="Proteomes" id="UP001140510">
    <property type="component" value="Unassembled WGS sequence"/>
</dbReference>
<evidence type="ECO:0000256" key="1">
    <source>
        <dbReference type="SAM" id="MobiDB-lite"/>
    </source>
</evidence>
<feature type="compositionally biased region" description="Polar residues" evidence="1">
    <location>
        <begin position="364"/>
        <end position="377"/>
    </location>
</feature>
<feature type="compositionally biased region" description="Low complexity" evidence="1">
    <location>
        <begin position="436"/>
        <end position="447"/>
    </location>
</feature>
<feature type="compositionally biased region" description="Low complexity" evidence="1">
    <location>
        <begin position="889"/>
        <end position="899"/>
    </location>
</feature>
<feature type="compositionally biased region" description="Low complexity" evidence="1">
    <location>
        <begin position="1089"/>
        <end position="1103"/>
    </location>
</feature>
<feature type="region of interest" description="Disordered" evidence="1">
    <location>
        <begin position="1085"/>
        <end position="1129"/>
    </location>
</feature>
<dbReference type="OrthoDB" id="25896at2759"/>
<sequence>MPAPSVYSEDRFLAFSSPTDSTAILHAVESPEDVIGIALGSPTVGSNWNSTPQATTENLIAGAQMSLQGHANASTTTITGPQVQHKPKVSRWKSLFKKTAPPPKEKPSFYQLAQQVTPARADSHHETSPKSKSRPQLKTEGGVTLPVSVFNPDIRASRNRSHENVSSKDVQHGRKRSATLDAGRSAPRYRFQRSATTPNPPPAGSAKADMKFLEGPPTQSSQSAGLLGVDIPDTKLDRYSVMFSGVLDPAANRSSLYERRQSKVNADHVKPLEKIAIKDDKENLEPPKLPRRATSPTVSNPPSARLSLFPATGRATPTLRAGTPVLRAPSPLVSNSPRARSKTAPARSPTQLTFKGAEEDRNKPPSTSITRQYSDSPSLKPERTPPTPSSINSFELSDNESVTIVVARTTPTQTKAWKAHVESQEPDWEILPKPRSASASANTSTTSLGRSVSRKQPRVTAASALSSHPSTAPLEVSSPLQNLQTLLSPPLSAEPFEESASERPVMRRTTSQRKTKVVGGSAQTATVGIARSVVAAVSAVVSAFHAGSELLKHIKAKRRKARAAQAQQEFEEKQLQDSLVSGEQQIGFRYTQDVREMGDVVRVGDTIAHQRLMHVVVMLQGEIIKSLQMAAQHETAILNLRLLHEASITNRKDTFVILDEMKQRIILTRPIPRQIEGTEQRSSTATLPSSWPSNLRHIDVAPEGYIPSAVTIPSLTEKENKSGLARYFQMKRSSSASSKSASASVNTPTEAPKIDYCAALEQMAQAKGQDRAAIMNDIDEIMVSYKGLNVNGEATSQAWNTHNHPHVFPERRGTLDMLNGNGYQQADMYSYSWGATPIGQQVKPKPHPYMGQKPTFNQDVFNGHSQYSPYAGPNTLPHHQTHMSHRFSDSSTSSVPYSDRSWDRNDSESSRSSYAQSDPRYSVSPPPNKPGFPLSSSPTAQQTTEYYGQLPSHLMTYAPTDNIYACPIAPLSVPQRSPLRASPQNGGLVNAPPAPHQATDPLAQSPYASDSQRETRVPSTIAPFGSPPDSPVPKEEARVEISPVRPMMISPGPPSSHSSSSGHTVTFGVPSTPWTRALSAPVNRVRQPSIASTDSSGSGSIGILPRPVSMIPSSTIKSPKPGQERMMNGRPCKANDYWGFCKGAWDVREDSKKGLALRTMPSGMYNTKEVWECRSCNFRGNTYSIMTGKKGKKETIMDPNIHTSKPGIRYRWVFLAKSHVKKKTPDSTSEECNYGCVICSVELKVTNIFGNVDTLMYHLLEHVSGMSQKSMLQTKCIVGRTAGPDEDWDINVPLFADVSEVEG</sequence>
<feature type="compositionally biased region" description="Basic and acidic residues" evidence="1">
    <location>
        <begin position="268"/>
        <end position="285"/>
    </location>
</feature>
<feature type="region of interest" description="Disordered" evidence="1">
    <location>
        <begin position="416"/>
        <end position="477"/>
    </location>
</feature>
<feature type="compositionally biased region" description="Basic and acidic residues" evidence="1">
    <location>
        <begin position="900"/>
        <end position="909"/>
    </location>
</feature>
<evidence type="ECO:0000313" key="3">
    <source>
        <dbReference type="Proteomes" id="UP001140510"/>
    </source>
</evidence>
<keyword evidence="3" id="KW-1185">Reference proteome</keyword>
<feature type="region of interest" description="Disordered" evidence="1">
    <location>
        <begin position="492"/>
        <end position="517"/>
    </location>
</feature>
<feature type="region of interest" description="Disordered" evidence="1">
    <location>
        <begin position="976"/>
        <end position="1035"/>
    </location>
</feature>
<feature type="region of interest" description="Disordered" evidence="1">
    <location>
        <begin position="844"/>
        <end position="940"/>
    </location>
</feature>
<proteinExistence type="predicted"/>
<dbReference type="EMBL" id="JAPEVA010000051">
    <property type="protein sequence ID" value="KAJ4403493.1"/>
    <property type="molecule type" value="Genomic_DNA"/>
</dbReference>
<name>A0A9W8ZD84_9PLEO</name>
<evidence type="ECO:0000313" key="2">
    <source>
        <dbReference type="EMBL" id="KAJ4403493.1"/>
    </source>
</evidence>
<feature type="region of interest" description="Disordered" evidence="1">
    <location>
        <begin position="114"/>
        <end position="226"/>
    </location>
</feature>
<comment type="caution">
    <text evidence="2">The sequence shown here is derived from an EMBL/GenBank/DDBJ whole genome shotgun (WGS) entry which is preliminary data.</text>
</comment>
<protein>
    <submittedName>
        <fullName evidence="2">Uncharacterized protein</fullName>
    </submittedName>
</protein>
<feature type="compositionally biased region" description="Polar residues" evidence="1">
    <location>
        <begin position="854"/>
        <end position="868"/>
    </location>
</feature>
<organism evidence="2 3">
    <name type="scientific">Didymella pomorum</name>
    <dbReference type="NCBI Taxonomy" id="749634"/>
    <lineage>
        <taxon>Eukaryota</taxon>
        <taxon>Fungi</taxon>
        <taxon>Dikarya</taxon>
        <taxon>Ascomycota</taxon>
        <taxon>Pezizomycotina</taxon>
        <taxon>Dothideomycetes</taxon>
        <taxon>Pleosporomycetidae</taxon>
        <taxon>Pleosporales</taxon>
        <taxon>Pleosporineae</taxon>
        <taxon>Didymellaceae</taxon>
        <taxon>Didymella</taxon>
    </lineage>
</organism>
<gene>
    <name evidence="2" type="ORF">N0V91_006546</name>
</gene>